<dbReference type="Pfam" id="PF08265">
    <property type="entry name" value="YL1_C"/>
    <property type="match status" value="1"/>
</dbReference>
<dbReference type="InterPro" id="IPR013272">
    <property type="entry name" value="Vps72/YL1_C"/>
</dbReference>
<dbReference type="GO" id="GO:0005634">
    <property type="term" value="C:nucleus"/>
    <property type="evidence" value="ECO:0007669"/>
    <property type="project" value="TreeGrafter"/>
</dbReference>
<dbReference type="PANTHER" id="PTHR13275">
    <property type="entry name" value="YL-1 PROTEIN TRANSCRIPTION FACTOR-LIKE 1"/>
    <property type="match status" value="1"/>
</dbReference>
<evidence type="ECO:0000313" key="5">
    <source>
        <dbReference type="Proteomes" id="UP000708148"/>
    </source>
</evidence>
<dbReference type="SMART" id="SM00993">
    <property type="entry name" value="YL1_C"/>
    <property type="match status" value="1"/>
</dbReference>
<name>A0A8S1ISS0_9CHLO</name>
<feature type="compositionally biased region" description="Acidic residues" evidence="2">
    <location>
        <begin position="97"/>
        <end position="120"/>
    </location>
</feature>
<feature type="compositionally biased region" description="Basic and acidic residues" evidence="2">
    <location>
        <begin position="65"/>
        <end position="76"/>
    </location>
</feature>
<protein>
    <recommendedName>
        <fullName evidence="3">Vps72/YL1 C-terminal domain-containing protein</fullName>
    </recommendedName>
</protein>
<evidence type="ECO:0000256" key="2">
    <source>
        <dbReference type="SAM" id="MobiDB-lite"/>
    </source>
</evidence>
<dbReference type="InterPro" id="IPR046757">
    <property type="entry name" value="YL1_N"/>
</dbReference>
<proteinExistence type="inferred from homology"/>
<feature type="compositionally biased region" description="Acidic residues" evidence="2">
    <location>
        <begin position="7"/>
        <end position="45"/>
    </location>
</feature>
<gene>
    <name evidence="4" type="ORF">OSTQU699_LOCUS2346</name>
</gene>
<feature type="region of interest" description="Disordered" evidence="2">
    <location>
        <begin position="1"/>
        <end position="216"/>
    </location>
</feature>
<accession>A0A8S1ISS0</accession>
<feature type="compositionally biased region" description="Basic and acidic residues" evidence="2">
    <location>
        <begin position="46"/>
        <end position="58"/>
    </location>
</feature>
<feature type="domain" description="Vps72/YL1 C-terminal" evidence="3">
    <location>
        <begin position="301"/>
        <end position="330"/>
    </location>
</feature>
<evidence type="ECO:0000313" key="4">
    <source>
        <dbReference type="EMBL" id="CAD7696985.1"/>
    </source>
</evidence>
<dbReference type="AlphaFoldDB" id="A0A8S1ISS0"/>
<comment type="caution">
    <text evidence="4">The sequence shown here is derived from an EMBL/GenBank/DDBJ whole genome shotgun (WGS) entry which is preliminary data.</text>
</comment>
<dbReference type="PANTHER" id="PTHR13275:SF4">
    <property type="entry name" value="VACUOLAR PROTEIN SORTING-ASSOCIATED PROTEIN 72 HOMOLOG"/>
    <property type="match status" value="1"/>
</dbReference>
<reference evidence="4" key="1">
    <citation type="submission" date="2020-12" db="EMBL/GenBank/DDBJ databases">
        <authorList>
            <person name="Iha C."/>
        </authorList>
    </citation>
    <scope>NUCLEOTIDE SEQUENCE</scope>
</reference>
<evidence type="ECO:0000259" key="3">
    <source>
        <dbReference type="SMART" id="SM00993"/>
    </source>
</evidence>
<organism evidence="4 5">
    <name type="scientific">Ostreobium quekettii</name>
    <dbReference type="NCBI Taxonomy" id="121088"/>
    <lineage>
        <taxon>Eukaryota</taxon>
        <taxon>Viridiplantae</taxon>
        <taxon>Chlorophyta</taxon>
        <taxon>core chlorophytes</taxon>
        <taxon>Ulvophyceae</taxon>
        <taxon>TCBD clade</taxon>
        <taxon>Bryopsidales</taxon>
        <taxon>Ostreobineae</taxon>
        <taxon>Ostreobiaceae</taxon>
        <taxon>Ostreobium</taxon>
    </lineage>
</organism>
<evidence type="ECO:0000256" key="1">
    <source>
        <dbReference type="ARBA" id="ARBA00006832"/>
    </source>
</evidence>
<feature type="compositionally biased region" description="Basic and acidic residues" evidence="2">
    <location>
        <begin position="182"/>
        <end position="214"/>
    </location>
</feature>
<dbReference type="Proteomes" id="UP000708148">
    <property type="component" value="Unassembled WGS sequence"/>
</dbReference>
<dbReference type="OrthoDB" id="78296at2759"/>
<dbReference type="Pfam" id="PF05764">
    <property type="entry name" value="YL1"/>
    <property type="match status" value="1"/>
</dbReference>
<dbReference type="EMBL" id="CAJHUC010000587">
    <property type="protein sequence ID" value="CAD7696985.1"/>
    <property type="molecule type" value="Genomic_DNA"/>
</dbReference>
<sequence length="337" mass="38088">MSRSTSDDDEEDVEEGGGDEEMQEEEGSEEGDEEEDDEDDEEDGGGEERRYVLPDRTTRGSRIRTVMEEEERRADEEFWQQEAFQEEAVDQDYAATTDDEDVADSDFSAPEDSEDDDEGVEGTRDDQPRKKKLLPPGSHGRSARKKRPADKSVAAPKAKRAKSPLLEDTDKPVHSPPVLRKSTIERRAEAAQERLRQEQLKEKRKKPPDTEKYRPLTQAELLKEAAQTELKNLADLKELVAREEETKKRAMVTKTRYTGPLVRVKSAKVGGLEKTTVELCNMQHVPSWLEPQVAPKPAKRSVCAVTGLPAKYRDPLTGIPYATPAAFKILRQRGTRR</sequence>
<comment type="similarity">
    <text evidence="1">Belongs to the VPS72/YL1 family.</text>
</comment>
<keyword evidence="5" id="KW-1185">Reference proteome</keyword>